<evidence type="ECO:0000313" key="2">
    <source>
        <dbReference type="EMBL" id="TGZ81465.1"/>
    </source>
</evidence>
<protein>
    <submittedName>
        <fullName evidence="2">Uncharacterized protein</fullName>
    </submittedName>
</protein>
<name>A0A4V3SIV4_9PEZI</name>
<dbReference type="EMBL" id="ML220119">
    <property type="protein sequence ID" value="TGZ81465.1"/>
    <property type="molecule type" value="Genomic_DNA"/>
</dbReference>
<accession>A0A4V3SIV4</accession>
<feature type="compositionally biased region" description="Low complexity" evidence="1">
    <location>
        <begin position="349"/>
        <end position="367"/>
    </location>
</feature>
<evidence type="ECO:0000313" key="3">
    <source>
        <dbReference type="Proteomes" id="UP000298138"/>
    </source>
</evidence>
<feature type="compositionally biased region" description="Polar residues" evidence="1">
    <location>
        <begin position="424"/>
        <end position="440"/>
    </location>
</feature>
<dbReference type="InParanoid" id="A0A4V3SIV4"/>
<organism evidence="2 3">
    <name type="scientific">Ascodesmis nigricans</name>
    <dbReference type="NCBI Taxonomy" id="341454"/>
    <lineage>
        <taxon>Eukaryota</taxon>
        <taxon>Fungi</taxon>
        <taxon>Dikarya</taxon>
        <taxon>Ascomycota</taxon>
        <taxon>Pezizomycotina</taxon>
        <taxon>Pezizomycetes</taxon>
        <taxon>Pezizales</taxon>
        <taxon>Ascodesmidaceae</taxon>
        <taxon>Ascodesmis</taxon>
    </lineage>
</organism>
<feature type="region of interest" description="Disordered" evidence="1">
    <location>
        <begin position="468"/>
        <end position="522"/>
    </location>
</feature>
<sequence length="603" mass="62708">MATIPQNAIDLVLPQTKAPVSNDISHNTVSQAVSDHAALNTGSNIVSDTQSNISSNINNRNIAAILTAGPPMKTVLPEVDPVASHNTTSQAITQSAASHPVGSNINKSPKNTAPNRGTTAFSTAVSGPPMKLLLPQTEGDNGVSHNNVSQSVSQTLPQTIAQSASRPAELNNMSTIKSAPNPQTSTATAGTSNKLVQTQAQAHDTHAVYYPASNTASNTGLKAVSQLAAQSTYHLVSHNEPNIDSKSNTAANIHTTTATGAAANLPKKLVLPQTQAHNAQIVTLPASEPSYHPFSHTGPHKRSNSKIATNPRTITAANPPMKLVPQAQIHPAQTVSHDLSLTGPNTGLNTRPNINTNNISTNPGTSTHANVVTRNTVAHSRSDTGSKTGSNNKTRKIATNPLACAATPPMKLVPQAQARDAQDVSHTTSPPGSHTVSQPRSHAVLNTNHSDMATTLQTPMKSVLPQAQANNAQTASYHASNTGSNTGLNIVSQPTSQAVSHPGSQPVSQALSHPGHHPSMPNTVVNLNTSITNISTPHQTATTLALPQTQVNANAVSHTGLNAIFHPSPHSIPHLSSHTNLTNHNISGLGASAMTSRRKRSAD</sequence>
<dbReference type="Proteomes" id="UP000298138">
    <property type="component" value="Unassembled WGS sequence"/>
</dbReference>
<feature type="region of interest" description="Disordered" evidence="1">
    <location>
        <begin position="344"/>
        <end position="440"/>
    </location>
</feature>
<feature type="region of interest" description="Disordered" evidence="1">
    <location>
        <begin position="162"/>
        <end position="189"/>
    </location>
</feature>
<proteinExistence type="predicted"/>
<dbReference type="AlphaFoldDB" id="A0A4V3SIV4"/>
<feature type="compositionally biased region" description="Polar residues" evidence="1">
    <location>
        <begin position="368"/>
        <end position="392"/>
    </location>
</feature>
<feature type="region of interest" description="Disordered" evidence="1">
    <location>
        <begin position="93"/>
        <end position="115"/>
    </location>
</feature>
<evidence type="ECO:0000256" key="1">
    <source>
        <dbReference type="SAM" id="MobiDB-lite"/>
    </source>
</evidence>
<feature type="compositionally biased region" description="Polar residues" evidence="1">
    <location>
        <begin position="468"/>
        <end position="511"/>
    </location>
</feature>
<keyword evidence="3" id="KW-1185">Reference proteome</keyword>
<feature type="non-terminal residue" evidence="2">
    <location>
        <position position="603"/>
    </location>
</feature>
<reference evidence="2 3" key="1">
    <citation type="submission" date="2019-04" db="EMBL/GenBank/DDBJ databases">
        <title>Comparative genomics and transcriptomics to analyze fruiting body development in filamentous ascomycetes.</title>
        <authorList>
            <consortium name="DOE Joint Genome Institute"/>
            <person name="Lutkenhaus R."/>
            <person name="Traeger S."/>
            <person name="Breuer J."/>
            <person name="Kuo A."/>
            <person name="Lipzen A."/>
            <person name="Pangilinan J."/>
            <person name="Dilworth D."/>
            <person name="Sandor L."/>
            <person name="Poggeler S."/>
            <person name="Barry K."/>
            <person name="Grigoriev I.V."/>
            <person name="Nowrousian M."/>
        </authorList>
    </citation>
    <scope>NUCLEOTIDE SEQUENCE [LARGE SCALE GENOMIC DNA]</scope>
    <source>
        <strain evidence="2 3">CBS 389.68</strain>
    </source>
</reference>
<gene>
    <name evidence="2" type="ORF">EX30DRAFT_340740</name>
</gene>